<name>A0ABR8D045_9NOST</name>
<evidence type="ECO:0000259" key="2">
    <source>
        <dbReference type="Pfam" id="PF04471"/>
    </source>
</evidence>
<comment type="caution">
    <text evidence="3">The sequence shown here is derived from an EMBL/GenBank/DDBJ whole genome shotgun (WGS) entry which is preliminary data.</text>
</comment>
<dbReference type="GO" id="GO:0004519">
    <property type="term" value="F:endonuclease activity"/>
    <property type="evidence" value="ECO:0007669"/>
    <property type="project" value="UniProtKB-KW"/>
</dbReference>
<keyword evidence="3" id="KW-0540">Nuclease</keyword>
<keyword evidence="1" id="KW-0175">Coiled coil</keyword>
<dbReference type="RefSeq" id="WP_190469517.1">
    <property type="nucleotide sequence ID" value="NZ_JACJSG010000008.1"/>
</dbReference>
<dbReference type="InterPro" id="IPR007560">
    <property type="entry name" value="Restrct_endonuc_IV_Mrr"/>
</dbReference>
<dbReference type="InterPro" id="IPR052906">
    <property type="entry name" value="Type_IV_Methyl-Rstrct_Enzyme"/>
</dbReference>
<dbReference type="EMBL" id="JACJSG010000008">
    <property type="protein sequence ID" value="MBD2500550.1"/>
    <property type="molecule type" value="Genomic_DNA"/>
</dbReference>
<keyword evidence="4" id="KW-1185">Reference proteome</keyword>
<keyword evidence="3" id="KW-0378">Hydrolase</keyword>
<dbReference type="PANTHER" id="PTHR30015:SF7">
    <property type="entry name" value="TYPE IV METHYL-DIRECTED RESTRICTION ENZYME ECOKMRR"/>
    <property type="match status" value="1"/>
</dbReference>
<sequence length="411" mass="47750">MTQLDKALRQFEATEANLVKLEKQWDLLQKNIPNGIVFAANPMYEDALRSYKHILTGLPSIDGWKPQTIPWDLDEIAQNRLDAREFGDTINQIDVERQIEQPGKELREYRYKFNQKRRNLIQNRIIQISNEIDHLLEKLQENYPIDYEDTIDFDNEEDVQRWQEIASKKIKDSALQKVKENIKEIDVLIGSSVNRPKGWSDMSRHLSFAEIHDLRDIILYDWPSVKAGINKSLYTLDEPIPVDIQDLGELVASNPSGNIITKLKWNNLSEADFERLIFNLVTSEQSYENAEWLMHTNAPDRGRDLSVYRVYRDPLSGVIRQRTIIQCKRWLNKSISLPDISPLKDQVKLWEPPRIDNLIIATTGRFTADAVTFVERHNLSDSAMKIELWAESRLESLLASKPALIAEFGLR</sequence>
<evidence type="ECO:0000313" key="3">
    <source>
        <dbReference type="EMBL" id="MBD2500550.1"/>
    </source>
</evidence>
<dbReference type="InterPro" id="IPR011856">
    <property type="entry name" value="tRNA_endonuc-like_dom_sf"/>
</dbReference>
<proteinExistence type="predicted"/>
<protein>
    <submittedName>
        <fullName evidence="3">Restriction endonuclease</fullName>
    </submittedName>
</protein>
<feature type="domain" description="Restriction endonuclease type IV Mrr" evidence="2">
    <location>
        <begin position="267"/>
        <end position="397"/>
    </location>
</feature>
<dbReference type="Proteomes" id="UP000661112">
    <property type="component" value="Unassembled WGS sequence"/>
</dbReference>
<gene>
    <name evidence="3" type="ORF">H6G83_07945</name>
</gene>
<dbReference type="Gene3D" id="3.40.1350.10">
    <property type="match status" value="1"/>
</dbReference>
<feature type="coiled-coil region" evidence="1">
    <location>
        <begin position="4"/>
        <end position="31"/>
    </location>
</feature>
<accession>A0ABR8D045</accession>
<evidence type="ECO:0000256" key="1">
    <source>
        <dbReference type="SAM" id="Coils"/>
    </source>
</evidence>
<dbReference type="PANTHER" id="PTHR30015">
    <property type="entry name" value="MRR RESTRICTION SYSTEM PROTEIN"/>
    <property type="match status" value="1"/>
</dbReference>
<keyword evidence="3" id="KW-0255">Endonuclease</keyword>
<dbReference type="Pfam" id="PF04471">
    <property type="entry name" value="Mrr_cat"/>
    <property type="match status" value="1"/>
</dbReference>
<reference evidence="3 4" key="1">
    <citation type="journal article" date="2020" name="ISME J.">
        <title>Comparative genomics reveals insights into cyanobacterial evolution and habitat adaptation.</title>
        <authorList>
            <person name="Chen M.Y."/>
            <person name="Teng W.K."/>
            <person name="Zhao L."/>
            <person name="Hu C.X."/>
            <person name="Zhou Y.K."/>
            <person name="Han B.P."/>
            <person name="Song L.R."/>
            <person name="Shu W.S."/>
        </authorList>
    </citation>
    <scope>NUCLEOTIDE SEQUENCE [LARGE SCALE GENOMIC DNA]</scope>
    <source>
        <strain evidence="3 4">FACHB-119</strain>
    </source>
</reference>
<evidence type="ECO:0000313" key="4">
    <source>
        <dbReference type="Proteomes" id="UP000661112"/>
    </source>
</evidence>
<organism evidence="3 4">
    <name type="scientific">Anabaena azotica FACHB-119</name>
    <dbReference type="NCBI Taxonomy" id="947527"/>
    <lineage>
        <taxon>Bacteria</taxon>
        <taxon>Bacillati</taxon>
        <taxon>Cyanobacteriota</taxon>
        <taxon>Cyanophyceae</taxon>
        <taxon>Nostocales</taxon>
        <taxon>Nostocaceae</taxon>
        <taxon>Anabaena</taxon>
        <taxon>Anabaena azotica</taxon>
    </lineage>
</organism>